<evidence type="ECO:0000313" key="1">
    <source>
        <dbReference type="EMBL" id="CAB4998490.1"/>
    </source>
</evidence>
<name>A0A6J7NYD0_9ZZZZ</name>
<proteinExistence type="predicted"/>
<organism evidence="1">
    <name type="scientific">freshwater metagenome</name>
    <dbReference type="NCBI Taxonomy" id="449393"/>
    <lineage>
        <taxon>unclassified sequences</taxon>
        <taxon>metagenomes</taxon>
        <taxon>ecological metagenomes</taxon>
    </lineage>
</organism>
<sequence length="124" mass="12624">MCLLIAMYPTANSEYSTPAMMNIAGVAAPCTAKITGMPAASTATGATAETTMAVMPSTPSLLRASDPPPALSPVAAGPSAIVSGVLIVSSWARMLHGPHPDGVRREAGLRRVSDVARPTPVAKR</sequence>
<protein>
    <submittedName>
        <fullName evidence="1">Unannotated protein</fullName>
    </submittedName>
</protein>
<reference evidence="1" key="1">
    <citation type="submission" date="2020-05" db="EMBL/GenBank/DDBJ databases">
        <authorList>
            <person name="Chiriac C."/>
            <person name="Salcher M."/>
            <person name="Ghai R."/>
            <person name="Kavagutti S V."/>
        </authorList>
    </citation>
    <scope>NUCLEOTIDE SEQUENCE</scope>
</reference>
<gene>
    <name evidence="1" type="ORF">UFOPK3992_00489</name>
</gene>
<dbReference type="EMBL" id="CAFBOZ010000051">
    <property type="protein sequence ID" value="CAB4998490.1"/>
    <property type="molecule type" value="Genomic_DNA"/>
</dbReference>
<accession>A0A6J7NYD0</accession>
<dbReference type="AlphaFoldDB" id="A0A6J7NYD0"/>